<name>A0A3B0WST3_9ZZZZ</name>
<reference evidence="1" key="1">
    <citation type="submission" date="2018-06" db="EMBL/GenBank/DDBJ databases">
        <authorList>
            <person name="Zhirakovskaya E."/>
        </authorList>
    </citation>
    <scope>NUCLEOTIDE SEQUENCE</scope>
</reference>
<dbReference type="AlphaFoldDB" id="A0A3B0WST3"/>
<gene>
    <name evidence="1" type="ORF">MNBD_GAMMA11-13</name>
</gene>
<sequence>MAMVLLLVSAQLQAEWSGDMTLQNRYFLRNPLPQNPQQYNNYISLSTEPEYYTAWNNEKQSFTFTPFIRLDQYDNERSHADIRELSYQQVWDSWELTVGISKVYWGVSESQHLVDVINQTDNVENIDFEDKLGQPMIKTSVEQDWGTLDLFVLPYFRERTFQGIEGRPRAFPVIDTDQVAYQSSDKEQRIEYAARWFHYLDEIEIGISYFNGTSREPLFLPGSKNNVPVLTLYYPLMQQLGLDVQLTTEEWLWKLEAIARDWQNVNITSAQLVNERFIALTGGFEYTFVGIAESSADLGLVMEYLYDDRGIEATSFFQNDIMAGLRLAMNNAASSEALLGIIYDLDNQEQLISLEASTRFSDHWTGSLEIRGFNKIDRLSRLKGIEQDDFIQLEAAYHF</sequence>
<protein>
    <submittedName>
        <fullName evidence="1">Uncharacterized protein</fullName>
    </submittedName>
</protein>
<evidence type="ECO:0000313" key="1">
    <source>
        <dbReference type="EMBL" id="VAW59158.1"/>
    </source>
</evidence>
<accession>A0A3B0WST3</accession>
<dbReference type="EMBL" id="UOFG01000068">
    <property type="protein sequence ID" value="VAW59158.1"/>
    <property type="molecule type" value="Genomic_DNA"/>
</dbReference>
<proteinExistence type="predicted"/>
<organism evidence="1">
    <name type="scientific">hydrothermal vent metagenome</name>
    <dbReference type="NCBI Taxonomy" id="652676"/>
    <lineage>
        <taxon>unclassified sequences</taxon>
        <taxon>metagenomes</taxon>
        <taxon>ecological metagenomes</taxon>
    </lineage>
</organism>